<comment type="caution">
    <text evidence="3">The sequence shown here is derived from an EMBL/GenBank/DDBJ whole genome shotgun (WGS) entry which is preliminary data.</text>
</comment>
<feature type="signal peptide" evidence="2">
    <location>
        <begin position="1"/>
        <end position="21"/>
    </location>
</feature>
<feature type="transmembrane region" description="Helical" evidence="1">
    <location>
        <begin position="270"/>
        <end position="287"/>
    </location>
</feature>
<accession>A0A813N7S6</accession>
<keyword evidence="2" id="KW-0732">Signal</keyword>
<name>A0A813N7S6_9BILA</name>
<keyword evidence="1" id="KW-0472">Membrane</keyword>
<evidence type="ECO:0000256" key="2">
    <source>
        <dbReference type="SAM" id="SignalP"/>
    </source>
</evidence>
<dbReference type="AlphaFoldDB" id="A0A813N7S6"/>
<dbReference type="EMBL" id="CAJNOG010000006">
    <property type="protein sequence ID" value="CAF0734044.1"/>
    <property type="molecule type" value="Genomic_DNA"/>
</dbReference>
<keyword evidence="1" id="KW-1133">Transmembrane helix</keyword>
<evidence type="ECO:0000313" key="4">
    <source>
        <dbReference type="Proteomes" id="UP000663845"/>
    </source>
</evidence>
<dbReference type="Proteomes" id="UP000663845">
    <property type="component" value="Unassembled WGS sequence"/>
</dbReference>
<evidence type="ECO:0000256" key="1">
    <source>
        <dbReference type="SAM" id="Phobius"/>
    </source>
</evidence>
<proteinExistence type="predicted"/>
<protein>
    <submittedName>
        <fullName evidence="3">Uncharacterized protein</fullName>
    </submittedName>
</protein>
<reference evidence="3" key="1">
    <citation type="submission" date="2021-02" db="EMBL/GenBank/DDBJ databases">
        <authorList>
            <person name="Nowell W R."/>
        </authorList>
    </citation>
    <scope>NUCLEOTIDE SEQUENCE</scope>
</reference>
<sequence>MKENMLLFILLLSSSYSLVYSLKCYTSLVPTILNYSVTSDTLPSFDNNKLIDVSGECTLTIIWLRNPSNTEIIFGYNSVLNKNNFLIDSLLANVQYQLEGDELTKRLSRDIQYKCQSSDECNNGTVLKRILNSIHLEERFSGTFDSLIESNESFSNQSINQCYFNRNSTHACLPIDYLNCRRYQISMKIFPLLTNEICATCPTITSEFNSIERDAIFIINNRSQIIDRIQLTCQIGKHCNSIENIYQIRLLSFIQFDFDTFFLLSSSTHIDFPILLHIVLFFIRFILIK</sequence>
<feature type="chain" id="PRO_5032456450" evidence="2">
    <location>
        <begin position="22"/>
        <end position="289"/>
    </location>
</feature>
<organism evidence="3 4">
    <name type="scientific">Adineta steineri</name>
    <dbReference type="NCBI Taxonomy" id="433720"/>
    <lineage>
        <taxon>Eukaryota</taxon>
        <taxon>Metazoa</taxon>
        <taxon>Spiralia</taxon>
        <taxon>Gnathifera</taxon>
        <taxon>Rotifera</taxon>
        <taxon>Eurotatoria</taxon>
        <taxon>Bdelloidea</taxon>
        <taxon>Adinetida</taxon>
        <taxon>Adinetidae</taxon>
        <taxon>Adineta</taxon>
    </lineage>
</organism>
<keyword evidence="1" id="KW-0812">Transmembrane</keyword>
<evidence type="ECO:0000313" key="3">
    <source>
        <dbReference type="EMBL" id="CAF0734044.1"/>
    </source>
</evidence>
<gene>
    <name evidence="3" type="ORF">JYZ213_LOCUS1427</name>
</gene>